<organism evidence="1 2">
    <name type="scientific">Brachyspira hampsonii</name>
    <dbReference type="NCBI Taxonomy" id="1287055"/>
    <lineage>
        <taxon>Bacteria</taxon>
        <taxon>Pseudomonadati</taxon>
        <taxon>Spirochaetota</taxon>
        <taxon>Spirochaetia</taxon>
        <taxon>Brachyspirales</taxon>
        <taxon>Brachyspiraceae</taxon>
        <taxon>Brachyspira</taxon>
    </lineage>
</organism>
<dbReference type="EMBL" id="MDCO01000006">
    <property type="protein sequence ID" value="OEJ15492.1"/>
    <property type="molecule type" value="Genomic_DNA"/>
</dbReference>
<dbReference type="RefSeq" id="WP_069726042.1">
    <property type="nucleotide sequence ID" value="NZ_MDCO01000006.1"/>
</dbReference>
<reference evidence="1 2" key="1">
    <citation type="submission" date="2016-08" db="EMBL/GenBank/DDBJ databases">
        <title>Characterization and recognition of Brachyspira hampsonii sp. nov., a novel intestinal spirochete that is pathogenic to pigs.</title>
        <authorList>
            <person name="Mirajkar N."/>
            <person name="La T."/>
            <person name="Phillips N."/>
            <person name="Hampson D."/>
            <person name="Gebhart C."/>
        </authorList>
    </citation>
    <scope>NUCLEOTIDE SEQUENCE [LARGE SCALE GENOMIC DNA]</scope>
    <source>
        <strain evidence="1 2">P280/1</strain>
    </source>
</reference>
<proteinExistence type="predicted"/>
<gene>
    <name evidence="1" type="ORF">BFL38_14495</name>
</gene>
<accession>A0A1E5NH57</accession>
<protein>
    <submittedName>
        <fullName evidence="1">Uncharacterized protein</fullName>
    </submittedName>
</protein>
<sequence>MNILNDEELTEETQKEINSILEKRNQNHNRYDMIYDHYTKNQADKNINEKEIETLKEGLCQ</sequence>
<dbReference type="AlphaFoldDB" id="A0A1E5NH57"/>
<name>A0A1E5NH57_9SPIR</name>
<comment type="caution">
    <text evidence="1">The sequence shown here is derived from an EMBL/GenBank/DDBJ whole genome shotgun (WGS) entry which is preliminary data.</text>
</comment>
<evidence type="ECO:0000313" key="2">
    <source>
        <dbReference type="Proteomes" id="UP000095247"/>
    </source>
</evidence>
<evidence type="ECO:0000313" key="1">
    <source>
        <dbReference type="EMBL" id="OEJ15492.1"/>
    </source>
</evidence>
<dbReference type="Proteomes" id="UP000095247">
    <property type="component" value="Unassembled WGS sequence"/>
</dbReference>